<feature type="domain" description="DNA polymerase III beta sliding clamp central" evidence="12">
    <location>
        <begin position="139"/>
        <end position="254"/>
    </location>
</feature>
<organism evidence="15 16">
    <name type="scientific">Lactobacillus crispatus</name>
    <dbReference type="NCBI Taxonomy" id="47770"/>
    <lineage>
        <taxon>Bacteria</taxon>
        <taxon>Bacillati</taxon>
        <taxon>Bacillota</taxon>
        <taxon>Bacilli</taxon>
        <taxon>Lactobacillales</taxon>
        <taxon>Lactobacillaceae</taxon>
        <taxon>Lactobacillus</taxon>
    </lineage>
</organism>
<comment type="similarity">
    <text evidence="2 10">Belongs to the beta sliding clamp family.</text>
</comment>
<dbReference type="GO" id="GO:0008408">
    <property type="term" value="F:3'-5' exonuclease activity"/>
    <property type="evidence" value="ECO:0007669"/>
    <property type="project" value="InterPro"/>
</dbReference>
<proteinExistence type="inferred from homology"/>
<dbReference type="PANTHER" id="PTHR30478:SF0">
    <property type="entry name" value="BETA SLIDING CLAMP"/>
    <property type="match status" value="1"/>
</dbReference>
<dbReference type="InterPro" id="IPR046938">
    <property type="entry name" value="DNA_clamp_sf"/>
</dbReference>
<dbReference type="Gene3D" id="3.70.10.10">
    <property type="match status" value="1"/>
</dbReference>
<evidence type="ECO:0000313" key="16">
    <source>
        <dbReference type="Proteomes" id="UP000295195"/>
    </source>
</evidence>
<dbReference type="GO" id="GO:0009360">
    <property type="term" value="C:DNA polymerase III complex"/>
    <property type="evidence" value="ECO:0007669"/>
    <property type="project" value="InterPro"/>
</dbReference>
<evidence type="ECO:0000313" key="17">
    <source>
        <dbReference type="Proteomes" id="UP001434419"/>
    </source>
</evidence>
<keyword evidence="5 10" id="KW-0808">Transferase</keyword>
<evidence type="ECO:0000256" key="6">
    <source>
        <dbReference type="ARBA" id="ARBA00022695"/>
    </source>
</evidence>
<comment type="caution">
    <text evidence="15">The sequence shown here is derived from an EMBL/GenBank/DDBJ whole genome shotgun (WGS) entry which is preliminary data.</text>
</comment>
<evidence type="ECO:0000259" key="12">
    <source>
        <dbReference type="Pfam" id="PF02767"/>
    </source>
</evidence>
<dbReference type="Pfam" id="PF02767">
    <property type="entry name" value="DNA_pol3_beta_2"/>
    <property type="match status" value="1"/>
</dbReference>
<evidence type="ECO:0000313" key="14">
    <source>
        <dbReference type="EMBL" id="MES5151019.1"/>
    </source>
</evidence>
<dbReference type="Proteomes" id="UP001434419">
    <property type="component" value="Unassembled WGS sequence"/>
</dbReference>
<keyword evidence="7 10" id="KW-0235">DNA replication</keyword>
<dbReference type="Gene3D" id="3.10.150.10">
    <property type="entry name" value="DNA Polymerase III, subunit A, domain 2"/>
    <property type="match status" value="1"/>
</dbReference>
<name>A0A4R6CPY0_9LACO</name>
<evidence type="ECO:0000256" key="7">
    <source>
        <dbReference type="ARBA" id="ARBA00022705"/>
    </source>
</evidence>
<accession>A0A4R6CPY0</accession>
<evidence type="ECO:0000256" key="10">
    <source>
        <dbReference type="PIRNR" id="PIRNR000804"/>
    </source>
</evidence>
<dbReference type="NCBIfam" id="TIGR00663">
    <property type="entry name" value="dnan"/>
    <property type="match status" value="1"/>
</dbReference>
<evidence type="ECO:0000256" key="1">
    <source>
        <dbReference type="ARBA" id="ARBA00004496"/>
    </source>
</evidence>
<dbReference type="GO" id="GO:0003887">
    <property type="term" value="F:DNA-directed DNA polymerase activity"/>
    <property type="evidence" value="ECO:0007669"/>
    <property type="project" value="UniProtKB-UniRule"/>
</dbReference>
<evidence type="ECO:0000256" key="5">
    <source>
        <dbReference type="ARBA" id="ARBA00022679"/>
    </source>
</evidence>
<gene>
    <name evidence="15" type="primary">dnaN</name>
    <name evidence="14" type="ORF">ABVC42_14385</name>
    <name evidence="15" type="ORF">CEE75_13380</name>
</gene>
<dbReference type="SMART" id="SM00480">
    <property type="entry name" value="POL3Bc"/>
    <property type="match status" value="1"/>
</dbReference>
<dbReference type="RefSeq" id="WP_005730020.1">
    <property type="nucleotide sequence ID" value="NZ_JABERQ010000033.1"/>
</dbReference>
<dbReference type="Proteomes" id="UP000295195">
    <property type="component" value="Unassembled WGS sequence"/>
</dbReference>
<dbReference type="GO" id="GO:0006271">
    <property type="term" value="P:DNA strand elongation involved in DNA replication"/>
    <property type="evidence" value="ECO:0007669"/>
    <property type="project" value="TreeGrafter"/>
</dbReference>
<evidence type="ECO:0000313" key="15">
    <source>
        <dbReference type="EMBL" id="TDN28197.1"/>
    </source>
</evidence>
<dbReference type="InterPro" id="IPR001001">
    <property type="entry name" value="DNA_polIII_beta"/>
</dbReference>
<dbReference type="GO" id="GO:0005737">
    <property type="term" value="C:cytoplasm"/>
    <property type="evidence" value="ECO:0007669"/>
    <property type="project" value="UniProtKB-SubCell"/>
</dbReference>
<comment type="function">
    <text evidence="10">Confers DNA tethering and processivity to DNA polymerases and other proteins. Acts as a clamp, forming a ring around DNA (a reaction catalyzed by the clamp-loading complex) which diffuses in an ATP-independent manner freely and bidirectionally along dsDNA. Initially characterized for its ability to contact the catalytic subunit of DNA polymerase III (Pol III), a complex, multichain enzyme responsible for most of the replicative synthesis in bacteria; Pol III exhibits 3'-5' exonuclease proofreading activity. The beta chain is required for initiation of replication as well as for processivity of DNA replication.</text>
</comment>
<evidence type="ECO:0000256" key="8">
    <source>
        <dbReference type="ARBA" id="ARBA00022932"/>
    </source>
</evidence>
<comment type="subcellular location">
    <subcellularLocation>
        <location evidence="1 10">Cytoplasm</location>
    </subcellularLocation>
</comment>
<evidence type="ECO:0000256" key="4">
    <source>
        <dbReference type="ARBA" id="ARBA00022490"/>
    </source>
</evidence>
<feature type="domain" description="DNA polymerase III beta sliding clamp C-terminal" evidence="13">
    <location>
        <begin position="258"/>
        <end position="377"/>
    </location>
</feature>
<dbReference type="InterPro" id="IPR022637">
    <property type="entry name" value="DNA_polIII_beta_cen"/>
</dbReference>
<keyword evidence="6 10" id="KW-0548">Nucleotidyltransferase</keyword>
<evidence type="ECO:0000259" key="13">
    <source>
        <dbReference type="Pfam" id="PF02768"/>
    </source>
</evidence>
<dbReference type="Pfam" id="PF00712">
    <property type="entry name" value="DNA_pol3_beta"/>
    <property type="match status" value="1"/>
</dbReference>
<protein>
    <recommendedName>
        <fullName evidence="3 10">Beta sliding clamp</fullName>
    </recommendedName>
</protein>
<dbReference type="Pfam" id="PF02768">
    <property type="entry name" value="DNA_pol3_beta_3"/>
    <property type="match status" value="1"/>
</dbReference>
<keyword evidence="17" id="KW-1185">Reference proteome</keyword>
<keyword evidence="8 10" id="KW-0239">DNA-directed DNA polymerase</keyword>
<evidence type="ECO:0000256" key="3">
    <source>
        <dbReference type="ARBA" id="ARBA00021035"/>
    </source>
</evidence>
<keyword evidence="9" id="KW-0238">DNA-binding</keyword>
<comment type="subunit">
    <text evidence="10">Forms a ring-shaped head-to-tail homodimer around DNA.</text>
</comment>
<dbReference type="EMBL" id="NKLP01000311">
    <property type="protein sequence ID" value="TDN28197.1"/>
    <property type="molecule type" value="Genomic_DNA"/>
</dbReference>
<dbReference type="EMBL" id="JBETVU010000013">
    <property type="protein sequence ID" value="MES5151019.1"/>
    <property type="molecule type" value="Genomic_DNA"/>
</dbReference>
<dbReference type="CDD" id="cd00140">
    <property type="entry name" value="beta_clamp"/>
    <property type="match status" value="1"/>
</dbReference>
<dbReference type="InterPro" id="IPR022634">
    <property type="entry name" value="DNA_polIII_beta_N"/>
</dbReference>
<evidence type="ECO:0000256" key="9">
    <source>
        <dbReference type="ARBA" id="ARBA00023125"/>
    </source>
</evidence>
<keyword evidence="4 10" id="KW-0963">Cytoplasm</keyword>
<evidence type="ECO:0000256" key="2">
    <source>
        <dbReference type="ARBA" id="ARBA00010752"/>
    </source>
</evidence>
<dbReference type="SUPFAM" id="SSF55979">
    <property type="entry name" value="DNA clamp"/>
    <property type="match status" value="3"/>
</dbReference>
<dbReference type="InterPro" id="IPR022635">
    <property type="entry name" value="DNA_polIII_beta_C"/>
</dbReference>
<dbReference type="AlphaFoldDB" id="A0A4R6CPY0"/>
<dbReference type="PANTHER" id="PTHR30478">
    <property type="entry name" value="DNA POLYMERASE III SUBUNIT BETA"/>
    <property type="match status" value="1"/>
</dbReference>
<feature type="domain" description="DNA polymerase III beta sliding clamp N-terminal" evidence="11">
    <location>
        <begin position="1"/>
        <end position="126"/>
    </location>
</feature>
<sequence>MKFIVNAEQLRKFNIVVSVIAKGVDQRSSIPAFQMIKLDVKAGKGLTFTSQNSEYGISMRLKDNKDCTTFSDGSVLLPAKLFLNMIKKIKATDELTIESDDTITTTIKFGKSSYELNTMDSSNFPKPKEVEKGQSDFEMDAAEMRNLIHNTLFSAADSQGREILQGVHLIIKPDSIKAIGTDSHRLSSFEIQKNTGVKEKIDTTLSVNTLKFIQTLLPYVKSKLQLSSNHDQFILKIGDEIKFVSTTIEGEYPQVDALIPQDETTKFSVDTESFMEFIDRVRLISHSGENNVVTFNIDPAEKSISLSSNAKTYGNCQQDVTSIDIDGDKLEISANPDYLYEILRVYKQDGIDEVAFSFTKPLRPFLVNPLTDKQSEIINLVTPIKVY</sequence>
<reference evidence="15 16" key="1">
    <citation type="submission" date="2017-06" db="EMBL/GenBank/DDBJ databases">
        <authorList>
            <person name="Swanenburg J."/>
            <person name="Kort R."/>
        </authorList>
    </citation>
    <scope>NUCLEOTIDE SEQUENCE [LARGE SCALE GENOMIC DNA]</scope>
    <source>
        <strain evidence="15 16">RL05</strain>
    </source>
</reference>
<dbReference type="GO" id="GO:0003677">
    <property type="term" value="F:DNA binding"/>
    <property type="evidence" value="ECO:0007669"/>
    <property type="project" value="UniProtKB-UniRule"/>
</dbReference>
<dbReference type="PIRSF" id="PIRSF000804">
    <property type="entry name" value="DNA_pol_III_b"/>
    <property type="match status" value="1"/>
</dbReference>
<reference evidence="14" key="2">
    <citation type="submission" date="2024-06" db="EMBL/GenBank/DDBJ databases">
        <title>Vaginal Lactobacillus fatty acid response mechanisms reveal a metabolite-targeted strategy for bacterial vaginosis treatment.</title>
        <authorList>
            <person name="Zhu M."/>
            <person name="Blainey P.C."/>
            <person name="Bloom S.M."/>
            <person name="Kwon D.S."/>
        </authorList>
    </citation>
    <scope>NUCLEOTIDE SEQUENCE</scope>
    <source>
        <strain evidence="14">194_F1_1</strain>
    </source>
</reference>
<evidence type="ECO:0000259" key="11">
    <source>
        <dbReference type="Pfam" id="PF00712"/>
    </source>
</evidence>